<feature type="compositionally biased region" description="Polar residues" evidence="1">
    <location>
        <begin position="413"/>
        <end position="424"/>
    </location>
</feature>
<protein>
    <submittedName>
        <fullName evidence="2">SBBP repeat-containing protein</fullName>
    </submittedName>
</protein>
<gene>
    <name evidence="2" type="ORF">QGN29_02515</name>
</gene>
<dbReference type="InterPro" id="IPR010620">
    <property type="entry name" value="SBBP_repeat"/>
</dbReference>
<sequence length="1033" mass="109345">MAFILGGGFGSVGGLFGGGNATTSRPIVGIGANLLSANYSAQLTNRTLGSLSNTDRAAFDLSGVSENVTAPWDTDNINEQEDGPLSLERRVKEIRELSSFIDKDDSAFAEVQDDPDRLATFAIYRALTNLQTLAEYAAEDSTVTSSLERLDDQFQQGMTEIREFLAEGSTEKLDLFLGDKEYKAETTTRTGKNNTEATFSSIVSSADDVIEGLTGTEVFSVSITKSGSTEEISIDLSNMTEELTLNNVVAYMNSVMDAELILDEHGDPELDGEGETQPQYITRFNVEQDSNGKYGIKLEGALTEEVAFSAAATEKALYVSSNATQLDEDLAITSRLVEFTNIATTLTRDDVTSFAATDIEASEIKSLTKEEDEEDELDPEIQKLRDQFRSDALSDVTDTDDDDDEEEEDEDASSITNINSDTRVNANTQSQGVVVDSLGNTYVVGHSEGSFGFQLNTAETNDVFLSKFDSEGNLQFSRLLGVSGNAEAYGITVDNEDNVIITGQTDSAVVVQTEDNTNAGIINGDTIEDSLDTFVAKFSSAGTEVFRYQLDTTAETKGLALTVDSNNDIYVAGQSASAFSGTNSFGGSTDGMVIKLDGTDGSVQSSTLIGDSSGEKISAITIANDGDILVAVEDDGIASLKKLDANDLTSEQFSIELGAIGTTGEITDIAVDGTQIVLSGYSTGASIDSSGTATVNGSFSGNRDGFVASFTDSGASVTADFVTLIGTSENDQINGVAIDNGKIYVAGSTGGNLNGETKTGNVDAFVARLDASSGIVEDTELFGEGLASMNATDIGFTDLGNSVLGTLGLPQGSAKFDQQLDLETQTSLRAGDNFYISIDGESKIKIEIEAGDTYDDIARQMRIAGFGKFTVEVSTTSEGDKLKIQTLDPKGSPTLDFLAGDEGRDALRKMGLEEGRILSKNEVFNISGDGDDEVEPDGPDDLGGAFGLALEGALNIRDKTTAKYVLGLLETALGTIQRAERSLTYNPLKALIRDGGLNQEPAPARITAQIANYQTALARLSSSSQSGPASLFI</sequence>
<evidence type="ECO:0000313" key="3">
    <source>
        <dbReference type="Proteomes" id="UP001268683"/>
    </source>
</evidence>
<organism evidence="2 3">
    <name type="scientific">Temperatibacter marinus</name>
    <dbReference type="NCBI Taxonomy" id="1456591"/>
    <lineage>
        <taxon>Bacteria</taxon>
        <taxon>Pseudomonadati</taxon>
        <taxon>Pseudomonadota</taxon>
        <taxon>Alphaproteobacteria</taxon>
        <taxon>Kordiimonadales</taxon>
        <taxon>Temperatibacteraceae</taxon>
        <taxon>Temperatibacter</taxon>
    </lineage>
</organism>
<feature type="compositionally biased region" description="Acidic residues" evidence="1">
    <location>
        <begin position="397"/>
        <end position="412"/>
    </location>
</feature>
<name>A0AA52EED2_9PROT</name>
<dbReference type="SUPFAM" id="SSF75011">
    <property type="entry name" value="3-carboxy-cis,cis-mucoante lactonizing enzyme"/>
    <property type="match status" value="1"/>
</dbReference>
<reference evidence="2" key="1">
    <citation type="submission" date="2023-04" db="EMBL/GenBank/DDBJ databases">
        <title>Complete genome sequence of Temperatibacter marinus.</title>
        <authorList>
            <person name="Rong J.-C."/>
            <person name="Yi M.-L."/>
            <person name="Zhao Q."/>
        </authorList>
    </citation>
    <scope>NUCLEOTIDE SEQUENCE</scope>
    <source>
        <strain evidence="2">NBRC 110045</strain>
    </source>
</reference>
<dbReference type="RefSeq" id="WP_310799094.1">
    <property type="nucleotide sequence ID" value="NZ_CP123872.1"/>
</dbReference>
<evidence type="ECO:0000256" key="1">
    <source>
        <dbReference type="SAM" id="MobiDB-lite"/>
    </source>
</evidence>
<keyword evidence="3" id="KW-1185">Reference proteome</keyword>
<dbReference type="InterPro" id="IPR052918">
    <property type="entry name" value="Motility_Chemotaxis_Reg"/>
</dbReference>
<dbReference type="EMBL" id="CP123872">
    <property type="protein sequence ID" value="WND03241.1"/>
    <property type="molecule type" value="Genomic_DNA"/>
</dbReference>
<proteinExistence type="predicted"/>
<dbReference type="Proteomes" id="UP001268683">
    <property type="component" value="Chromosome"/>
</dbReference>
<dbReference type="AlphaFoldDB" id="A0AA52EED2"/>
<dbReference type="PANTHER" id="PTHR35580">
    <property type="entry name" value="CELL SURFACE GLYCOPROTEIN (S-LAYER PROTEIN)-LIKE PROTEIN"/>
    <property type="match status" value="1"/>
</dbReference>
<accession>A0AA52EED2</accession>
<dbReference type="PANTHER" id="PTHR35580:SF1">
    <property type="entry name" value="PHYTASE-LIKE DOMAIN-CONTAINING PROTEIN"/>
    <property type="match status" value="1"/>
</dbReference>
<evidence type="ECO:0000313" key="2">
    <source>
        <dbReference type="EMBL" id="WND03241.1"/>
    </source>
</evidence>
<feature type="region of interest" description="Disordered" evidence="1">
    <location>
        <begin position="388"/>
        <end position="424"/>
    </location>
</feature>
<dbReference type="Pfam" id="PF06739">
    <property type="entry name" value="SBBP"/>
    <property type="match status" value="2"/>
</dbReference>
<dbReference type="KEGG" id="tmk:QGN29_02515"/>